<evidence type="ECO:0000256" key="1">
    <source>
        <dbReference type="SAM" id="MobiDB-lite"/>
    </source>
</evidence>
<evidence type="ECO:0000313" key="3">
    <source>
        <dbReference type="Proteomes" id="UP000545606"/>
    </source>
</evidence>
<comment type="caution">
    <text evidence="2">The sequence shown here is derived from an EMBL/GenBank/DDBJ whole genome shotgun (WGS) entry which is preliminary data.</text>
</comment>
<protein>
    <submittedName>
        <fullName evidence="2">Methyl-accepting chemotaxis protein</fullName>
    </submittedName>
</protein>
<sequence length="97" mass="10187">MEQVEENVANGVRGAEQANESITSIESGSQRAVVLVDAITSAIKEHSITTTNIAQQVEGIAQMAEESSAAASNTANSALQLDNLSRQLQGIVDAYKI</sequence>
<dbReference type="SUPFAM" id="SSF58104">
    <property type="entry name" value="Methyl-accepting chemotaxis protein (MCP) signaling domain"/>
    <property type="match status" value="1"/>
</dbReference>
<keyword evidence="3" id="KW-1185">Reference proteome</keyword>
<dbReference type="AlphaFoldDB" id="A0A838YCS0"/>
<feature type="compositionally biased region" description="Polar residues" evidence="1">
    <location>
        <begin position="18"/>
        <end position="28"/>
    </location>
</feature>
<organism evidence="2 3">
    <name type="scientific">Aquitalea aquatica</name>
    <dbReference type="NCBI Taxonomy" id="3044273"/>
    <lineage>
        <taxon>Bacteria</taxon>
        <taxon>Pseudomonadati</taxon>
        <taxon>Pseudomonadota</taxon>
        <taxon>Betaproteobacteria</taxon>
        <taxon>Neisseriales</taxon>
        <taxon>Chromobacteriaceae</taxon>
        <taxon>Aquitalea</taxon>
    </lineage>
</organism>
<dbReference type="EMBL" id="JACERN010000024">
    <property type="protein sequence ID" value="MBA4708441.1"/>
    <property type="molecule type" value="Genomic_DNA"/>
</dbReference>
<dbReference type="Proteomes" id="UP000545606">
    <property type="component" value="Unassembled WGS sequence"/>
</dbReference>
<gene>
    <name evidence="2" type="ORF">H2Z84_08585</name>
</gene>
<reference evidence="2 3" key="1">
    <citation type="submission" date="2020-07" db="EMBL/GenBank/DDBJ databases">
        <title>Draft genome sequence of violacein-producing bacteria and related species.</title>
        <authorList>
            <person name="Wilson H.S."/>
            <person name="De Leon M.E."/>
        </authorList>
    </citation>
    <scope>NUCLEOTIDE SEQUENCE [LARGE SCALE GENOMIC DNA]</scope>
    <source>
        <strain evidence="2 3">HSC-21Su07</strain>
    </source>
</reference>
<name>A0A838YCS0_9NEIS</name>
<feature type="region of interest" description="Disordered" evidence="1">
    <location>
        <begin position="1"/>
        <end position="28"/>
    </location>
</feature>
<dbReference type="Gene3D" id="1.10.287.950">
    <property type="entry name" value="Methyl-accepting chemotaxis protein"/>
    <property type="match status" value="1"/>
</dbReference>
<accession>A0A838YCS0</accession>
<proteinExistence type="predicted"/>
<evidence type="ECO:0000313" key="2">
    <source>
        <dbReference type="EMBL" id="MBA4708441.1"/>
    </source>
</evidence>